<comment type="catalytic activity">
    <reaction evidence="5">
        <text>(6S)-5-formyl-5,6,7,8-tetrahydrofolate + ATP = (6R)-5,10-methenyltetrahydrofolate + ADP + phosphate</text>
        <dbReference type="Rhea" id="RHEA:10488"/>
        <dbReference type="ChEBI" id="CHEBI:30616"/>
        <dbReference type="ChEBI" id="CHEBI:43474"/>
        <dbReference type="ChEBI" id="CHEBI:57455"/>
        <dbReference type="ChEBI" id="CHEBI:57457"/>
        <dbReference type="ChEBI" id="CHEBI:456216"/>
        <dbReference type="EC" id="6.3.3.2"/>
    </reaction>
</comment>
<dbReference type="PIRSF" id="PIRSF006806">
    <property type="entry name" value="FTHF_cligase"/>
    <property type="match status" value="1"/>
</dbReference>
<dbReference type="InterPro" id="IPR024185">
    <property type="entry name" value="FTHF_cligase-like_sf"/>
</dbReference>
<dbReference type="GO" id="GO:0005524">
    <property type="term" value="F:ATP binding"/>
    <property type="evidence" value="ECO:0007669"/>
    <property type="project" value="UniProtKB-KW"/>
</dbReference>
<evidence type="ECO:0000313" key="6">
    <source>
        <dbReference type="EMBL" id="MXP76035.1"/>
    </source>
</evidence>
<keyword evidence="2 4" id="KW-0547">Nucleotide-binding</keyword>
<dbReference type="PANTHER" id="PTHR23407">
    <property type="entry name" value="ATPASE INHIBITOR/5-FORMYLTETRAHYDROFOLATE CYCLO-LIGASE"/>
    <property type="match status" value="1"/>
</dbReference>
<comment type="caution">
    <text evidence="6">The sequence shown here is derived from an EMBL/GenBank/DDBJ whole genome shotgun (WGS) entry which is preliminary data.</text>
</comment>
<feature type="binding site" evidence="4">
    <location>
        <position position="50"/>
    </location>
    <ligand>
        <name>substrate</name>
    </ligand>
</feature>
<dbReference type="SUPFAM" id="SSF100950">
    <property type="entry name" value="NagB/RpiA/CoA transferase-like"/>
    <property type="match status" value="1"/>
</dbReference>
<comment type="cofactor">
    <cofactor evidence="5">
        <name>Mg(2+)</name>
        <dbReference type="ChEBI" id="CHEBI:18420"/>
    </cofactor>
</comment>
<keyword evidence="7" id="KW-1185">Reference proteome</keyword>
<evidence type="ECO:0000256" key="4">
    <source>
        <dbReference type="PIRSR" id="PIRSR006806-1"/>
    </source>
</evidence>
<organism evidence="6 7">
    <name type="scientific">Sporofaciens musculi</name>
    <dbReference type="NCBI Taxonomy" id="2681861"/>
    <lineage>
        <taxon>Bacteria</taxon>
        <taxon>Bacillati</taxon>
        <taxon>Bacillota</taxon>
        <taxon>Clostridia</taxon>
        <taxon>Lachnospirales</taxon>
        <taxon>Lachnospiraceae</taxon>
        <taxon>Sporofaciens</taxon>
    </lineage>
</organism>
<keyword evidence="5" id="KW-0479">Metal-binding</keyword>
<dbReference type="Pfam" id="PF01812">
    <property type="entry name" value="5-FTHF_cyc-lig"/>
    <property type="match status" value="1"/>
</dbReference>
<evidence type="ECO:0000256" key="3">
    <source>
        <dbReference type="ARBA" id="ARBA00022840"/>
    </source>
</evidence>
<dbReference type="EMBL" id="WUQX01000001">
    <property type="protein sequence ID" value="MXP76035.1"/>
    <property type="molecule type" value="Genomic_DNA"/>
</dbReference>
<dbReference type="RefSeq" id="WP_159751211.1">
    <property type="nucleotide sequence ID" value="NZ_WUQX01000001.1"/>
</dbReference>
<feature type="binding site" evidence="4">
    <location>
        <begin position="4"/>
        <end position="8"/>
    </location>
    <ligand>
        <name>ATP</name>
        <dbReference type="ChEBI" id="CHEBI:30616"/>
    </ligand>
</feature>
<dbReference type="EC" id="6.3.3.2" evidence="5"/>
<comment type="similarity">
    <text evidence="1 5">Belongs to the 5-formyltetrahydrofolate cyclo-ligase family.</text>
</comment>
<evidence type="ECO:0000256" key="2">
    <source>
        <dbReference type="ARBA" id="ARBA00022741"/>
    </source>
</evidence>
<keyword evidence="5" id="KW-0460">Magnesium</keyword>
<keyword evidence="6" id="KW-0436">Ligase</keyword>
<keyword evidence="3 4" id="KW-0067">ATP-binding</keyword>
<dbReference type="InterPro" id="IPR002698">
    <property type="entry name" value="FTHF_cligase"/>
</dbReference>
<dbReference type="GO" id="GO:0035999">
    <property type="term" value="P:tetrahydrofolate interconversion"/>
    <property type="evidence" value="ECO:0007669"/>
    <property type="project" value="TreeGrafter"/>
</dbReference>
<dbReference type="NCBIfam" id="TIGR02727">
    <property type="entry name" value="MTHFS_bact"/>
    <property type="match status" value="1"/>
</dbReference>
<dbReference type="InterPro" id="IPR037171">
    <property type="entry name" value="NagB/RpiA_transferase-like"/>
</dbReference>
<name>A0A7X3MGI6_9FIRM</name>
<proteinExistence type="inferred from homology"/>
<sequence length="188" mass="21963">MESKKEIRQRIRRERAKMVKARWILDTQRIAAAVINHPWFVTESDLYIYVDYNNEVGTRTIMEEAYRRGMNVWVPRVTGDTMLFCRIQGKDDLKPGAYGILEPTGKEIGDGKQGLMIMPGVAFDEKCHRIGYGKGFYDRYIESHKNLRRMAVGFEFQVFGEVPYEEYDICPEILITEQRVIEAEGIKR</sequence>
<evidence type="ECO:0000313" key="7">
    <source>
        <dbReference type="Proteomes" id="UP000460412"/>
    </source>
</evidence>
<dbReference type="PANTHER" id="PTHR23407:SF1">
    <property type="entry name" value="5-FORMYLTETRAHYDROFOLATE CYCLO-LIGASE"/>
    <property type="match status" value="1"/>
</dbReference>
<feature type="binding site" evidence="4">
    <location>
        <position position="55"/>
    </location>
    <ligand>
        <name>substrate</name>
    </ligand>
</feature>
<dbReference type="Proteomes" id="UP000460412">
    <property type="component" value="Unassembled WGS sequence"/>
</dbReference>
<dbReference type="GO" id="GO:0009396">
    <property type="term" value="P:folic acid-containing compound biosynthetic process"/>
    <property type="evidence" value="ECO:0007669"/>
    <property type="project" value="TreeGrafter"/>
</dbReference>
<dbReference type="Gene3D" id="3.40.50.10420">
    <property type="entry name" value="NagB/RpiA/CoA transferase-like"/>
    <property type="match status" value="1"/>
</dbReference>
<reference evidence="6 7" key="1">
    <citation type="submission" date="2019-12" db="EMBL/GenBank/DDBJ databases">
        <title>Sporaefaciens musculi gen. nov., sp. nov., a novel bacterium isolated from the caecum of an obese mouse.</title>
        <authorList>
            <person name="Rasmussen T.S."/>
            <person name="Streidl T."/>
            <person name="Hitch T.C.A."/>
            <person name="Wortmann E."/>
            <person name="Deptula P."/>
            <person name="Hansen M."/>
            <person name="Nielsen D.S."/>
            <person name="Clavel T."/>
            <person name="Vogensen F.K."/>
        </authorList>
    </citation>
    <scope>NUCLEOTIDE SEQUENCE [LARGE SCALE GENOMIC DNA]</scope>
    <source>
        <strain evidence="6 7">WCA-9-b2</strain>
    </source>
</reference>
<protein>
    <recommendedName>
        <fullName evidence="5">5-formyltetrahydrofolate cyclo-ligase</fullName>
        <ecNumber evidence="5">6.3.3.2</ecNumber>
    </recommendedName>
</protein>
<dbReference type="GO" id="GO:0030272">
    <property type="term" value="F:5-formyltetrahydrofolate cyclo-ligase activity"/>
    <property type="evidence" value="ECO:0007669"/>
    <property type="project" value="UniProtKB-EC"/>
</dbReference>
<accession>A0A7X3MGI6</accession>
<feature type="binding site" evidence="4">
    <location>
        <begin position="129"/>
        <end position="137"/>
    </location>
    <ligand>
        <name>ATP</name>
        <dbReference type="ChEBI" id="CHEBI:30616"/>
    </ligand>
</feature>
<evidence type="ECO:0000256" key="5">
    <source>
        <dbReference type="RuleBase" id="RU361279"/>
    </source>
</evidence>
<dbReference type="GO" id="GO:0046872">
    <property type="term" value="F:metal ion binding"/>
    <property type="evidence" value="ECO:0007669"/>
    <property type="project" value="UniProtKB-KW"/>
</dbReference>
<evidence type="ECO:0000256" key="1">
    <source>
        <dbReference type="ARBA" id="ARBA00010638"/>
    </source>
</evidence>
<dbReference type="AlphaFoldDB" id="A0A7X3MGI6"/>
<gene>
    <name evidence="6" type="ORF">GN277_11745</name>
</gene>